<comment type="caution">
    <text evidence="3">The sequence shown here is derived from an EMBL/GenBank/DDBJ whole genome shotgun (WGS) entry which is preliminary data.</text>
</comment>
<reference evidence="3 4" key="1">
    <citation type="journal article" date="2015" name="Nat. Commun.">
        <title>Lucilia cuprina genome unlocks parasitic fly biology to underpin future interventions.</title>
        <authorList>
            <person name="Anstead C.A."/>
            <person name="Korhonen P.K."/>
            <person name="Young N.D."/>
            <person name="Hall R.S."/>
            <person name="Jex A.R."/>
            <person name="Murali S.C."/>
            <person name="Hughes D.S."/>
            <person name="Lee S.F."/>
            <person name="Perry T."/>
            <person name="Stroehlein A.J."/>
            <person name="Ansell B.R."/>
            <person name="Breugelmans B."/>
            <person name="Hofmann A."/>
            <person name="Qu J."/>
            <person name="Dugan S."/>
            <person name="Lee S.L."/>
            <person name="Chao H."/>
            <person name="Dinh H."/>
            <person name="Han Y."/>
            <person name="Doddapaneni H.V."/>
            <person name="Worley K.C."/>
            <person name="Muzny D.M."/>
            <person name="Ioannidis P."/>
            <person name="Waterhouse R.M."/>
            <person name="Zdobnov E.M."/>
            <person name="James P.J."/>
            <person name="Bagnall N.H."/>
            <person name="Kotze A.C."/>
            <person name="Gibbs R.A."/>
            <person name="Richards S."/>
            <person name="Batterham P."/>
            <person name="Gasser R.B."/>
        </authorList>
    </citation>
    <scope>NUCLEOTIDE SEQUENCE [LARGE SCALE GENOMIC DNA]</scope>
    <source>
        <strain evidence="3 4">LS</strain>
        <tissue evidence="3">Full body</tissue>
    </source>
</reference>
<feature type="domain" description="DUF7027" evidence="2">
    <location>
        <begin position="16"/>
        <end position="109"/>
    </location>
</feature>
<keyword evidence="1" id="KW-1133">Transmembrane helix</keyword>
<feature type="transmembrane region" description="Helical" evidence="1">
    <location>
        <begin position="89"/>
        <end position="112"/>
    </location>
</feature>
<name>A0A0L0CF63_LUCCU</name>
<evidence type="ECO:0000313" key="4">
    <source>
        <dbReference type="Proteomes" id="UP000037069"/>
    </source>
</evidence>
<feature type="transmembrane region" description="Helical" evidence="1">
    <location>
        <begin position="118"/>
        <end position="140"/>
    </location>
</feature>
<dbReference type="InterPro" id="IPR054291">
    <property type="entry name" value="DUF7027"/>
</dbReference>
<accession>A0A0L0CF63</accession>
<keyword evidence="1" id="KW-0812">Transmembrane</keyword>
<protein>
    <recommendedName>
        <fullName evidence="2">DUF7027 domain-containing protein</fullName>
    </recommendedName>
</protein>
<dbReference type="EMBL" id="JRES01000487">
    <property type="protein sequence ID" value="KNC30870.1"/>
    <property type="molecule type" value="Genomic_DNA"/>
</dbReference>
<dbReference type="OrthoDB" id="8036459at2759"/>
<dbReference type="Pfam" id="PF22954">
    <property type="entry name" value="DUF7027"/>
    <property type="match status" value="1"/>
</dbReference>
<evidence type="ECO:0000313" key="3">
    <source>
        <dbReference type="EMBL" id="KNC30870.1"/>
    </source>
</evidence>
<evidence type="ECO:0000259" key="2">
    <source>
        <dbReference type="Pfam" id="PF22954"/>
    </source>
</evidence>
<sequence>MKCCSRSTLGVIIGALNIFGFTVAIIYIITLLGGIGSLSEEEKQENEDILTVSSTLLYILLIFCVVSFVTSVLLVLGIFKENHTFMKPWICSAIIGIAFYILRLVIAVFVGFTTGKSFGGILADLVVGLLTLGIQTLIFYPIYTLYTDIRDASNYQEQTGLNIVPQNPPSYGELEKGEEMYN</sequence>
<dbReference type="Proteomes" id="UP000037069">
    <property type="component" value="Unassembled WGS sequence"/>
</dbReference>
<dbReference type="AlphaFoldDB" id="A0A0L0CF63"/>
<keyword evidence="1" id="KW-0472">Membrane</keyword>
<keyword evidence="4" id="KW-1185">Reference proteome</keyword>
<feature type="transmembrane region" description="Helical" evidence="1">
    <location>
        <begin position="55"/>
        <end position="77"/>
    </location>
</feature>
<proteinExistence type="predicted"/>
<feature type="transmembrane region" description="Helical" evidence="1">
    <location>
        <begin position="12"/>
        <end position="35"/>
    </location>
</feature>
<gene>
    <name evidence="3" type="ORF">FF38_01587</name>
</gene>
<evidence type="ECO:0000256" key="1">
    <source>
        <dbReference type="SAM" id="Phobius"/>
    </source>
</evidence>
<organism evidence="3 4">
    <name type="scientific">Lucilia cuprina</name>
    <name type="common">Green bottle fly</name>
    <name type="synonym">Australian sheep blowfly</name>
    <dbReference type="NCBI Taxonomy" id="7375"/>
    <lineage>
        <taxon>Eukaryota</taxon>
        <taxon>Metazoa</taxon>
        <taxon>Ecdysozoa</taxon>
        <taxon>Arthropoda</taxon>
        <taxon>Hexapoda</taxon>
        <taxon>Insecta</taxon>
        <taxon>Pterygota</taxon>
        <taxon>Neoptera</taxon>
        <taxon>Endopterygota</taxon>
        <taxon>Diptera</taxon>
        <taxon>Brachycera</taxon>
        <taxon>Muscomorpha</taxon>
        <taxon>Oestroidea</taxon>
        <taxon>Calliphoridae</taxon>
        <taxon>Luciliinae</taxon>
        <taxon>Lucilia</taxon>
    </lineage>
</organism>